<dbReference type="InterPro" id="IPR036265">
    <property type="entry name" value="HIT-like_sf"/>
</dbReference>
<dbReference type="EMBL" id="CAXAMM010026424">
    <property type="protein sequence ID" value="CAK9058864.1"/>
    <property type="molecule type" value="Genomic_DNA"/>
</dbReference>
<keyword evidence="2" id="KW-1185">Reference proteome</keyword>
<evidence type="ECO:0000313" key="1">
    <source>
        <dbReference type="EMBL" id="CAK9058864.1"/>
    </source>
</evidence>
<gene>
    <name evidence="1" type="ORF">SCF082_LOCUS31288</name>
</gene>
<organism evidence="1 2">
    <name type="scientific">Durusdinium trenchii</name>
    <dbReference type="NCBI Taxonomy" id="1381693"/>
    <lineage>
        <taxon>Eukaryota</taxon>
        <taxon>Sar</taxon>
        <taxon>Alveolata</taxon>
        <taxon>Dinophyceae</taxon>
        <taxon>Suessiales</taxon>
        <taxon>Symbiodiniaceae</taxon>
        <taxon>Durusdinium</taxon>
    </lineage>
</organism>
<name>A0ABP0N7K5_9DINO</name>
<dbReference type="Proteomes" id="UP001642464">
    <property type="component" value="Unassembled WGS sequence"/>
</dbReference>
<reference evidence="1 2" key="1">
    <citation type="submission" date="2024-02" db="EMBL/GenBank/DDBJ databases">
        <authorList>
            <person name="Chen Y."/>
            <person name="Shah S."/>
            <person name="Dougan E. K."/>
            <person name="Thang M."/>
            <person name="Chan C."/>
        </authorList>
    </citation>
    <scope>NUCLEOTIDE SEQUENCE [LARGE SCALE GENOMIC DNA]</scope>
</reference>
<proteinExistence type="predicted"/>
<sequence>MDVVAQTFRDACPTGMAELSHLREALVQIAQEKISADAINAMLEDAAQGEKCIDIEYFLKWLSSDSIGALKDTSYLAGFCGSAPHVHHMEVPAEPRFPGSIEDFREKHKDDASALERLRNTVKVCGKCGKACAFTLACCNACGASLEEVEQSYSDNIFMGFIYGIAKGKFPYKISLRVQTPEFLCFDDPLQCSPCHLNAIPASLYCKDVRYLFTHPQRGLALVKQLEQIASEAALEQYWNHEAFRETIWAGQKRPTHWQALQGWAVMGFNFPPSMFQLHLQFIHLPLFPFHYNLLQRGEHLTHGRFFPLEYVKQALALGDAVRMEGSCDITSLIERVKTAGVDYDEIYRAMLETIHTQQRKLTPWREADFQYRVVQGKVFEGCTMRPEVDPKEVQKKDAHAMCNYGRPYKEEKPSGTYYQFAKEPHEIMAFEDLPD</sequence>
<dbReference type="Gene3D" id="3.30.428.10">
    <property type="entry name" value="HIT-like"/>
    <property type="match status" value="1"/>
</dbReference>
<comment type="caution">
    <text evidence="1">The sequence shown here is derived from an EMBL/GenBank/DDBJ whole genome shotgun (WGS) entry which is preliminary data.</text>
</comment>
<protein>
    <submittedName>
        <fullName evidence="1">Uncharacterized protein</fullName>
    </submittedName>
</protein>
<accession>A0ABP0N7K5</accession>
<dbReference type="SUPFAM" id="SSF54197">
    <property type="entry name" value="HIT-like"/>
    <property type="match status" value="1"/>
</dbReference>
<evidence type="ECO:0000313" key="2">
    <source>
        <dbReference type="Proteomes" id="UP001642464"/>
    </source>
</evidence>